<accession>A0ABN0P9W6</accession>
<dbReference type="Proteomes" id="UP000017131">
    <property type="component" value="Unassembled WGS sequence"/>
</dbReference>
<comment type="caution">
    <text evidence="1">The sequence shown here is derived from an EMBL/GenBank/DDBJ whole genome shotgun (WGS) entry which is preliminary data.</text>
</comment>
<name>A0ABN0P9W6_STASI</name>
<gene>
    <name evidence="1" type="ORF">SSIM_12335</name>
</gene>
<dbReference type="EMBL" id="AXDY01000015">
    <property type="protein sequence ID" value="ERS92394.1"/>
    <property type="molecule type" value="Genomic_DNA"/>
</dbReference>
<evidence type="ECO:0008006" key="3">
    <source>
        <dbReference type="Google" id="ProtNLM"/>
    </source>
</evidence>
<sequence>MTVIKQIKEDIEKLFEAESGYKISKASGVPYQTVQDLRNKKTKLEDAKFKTIIKLYDYASNKQSEA</sequence>
<reference evidence="1 2" key="1">
    <citation type="journal article" date="2013" name="Genome Announc.">
        <title>Draft Genome Sequence of Staphylococcus simulans UMC-CNS-990, Isolated from a Case of Chronic Bovine Mastitis.</title>
        <authorList>
            <person name="Calcutt M.J."/>
            <person name="Foecking M.F."/>
            <person name="Hsieh H.Y."/>
            <person name="Perry J."/>
            <person name="Stewart G.C."/>
            <person name="Middleton J.R."/>
        </authorList>
    </citation>
    <scope>NUCLEOTIDE SEQUENCE [LARGE SCALE GENOMIC DNA]</scope>
    <source>
        <strain evidence="1 2">UMC-CNS-990</strain>
    </source>
</reference>
<evidence type="ECO:0000313" key="2">
    <source>
        <dbReference type="Proteomes" id="UP000017131"/>
    </source>
</evidence>
<evidence type="ECO:0000313" key="1">
    <source>
        <dbReference type="EMBL" id="ERS92394.1"/>
    </source>
</evidence>
<proteinExistence type="predicted"/>
<organism evidence="1 2">
    <name type="scientific">Staphylococcus simulans UMC-CNS-990</name>
    <dbReference type="NCBI Taxonomy" id="1405498"/>
    <lineage>
        <taxon>Bacteria</taxon>
        <taxon>Bacillati</taxon>
        <taxon>Bacillota</taxon>
        <taxon>Bacilli</taxon>
        <taxon>Bacillales</taxon>
        <taxon>Staphylococcaceae</taxon>
        <taxon>Staphylococcus</taxon>
    </lineage>
</organism>
<keyword evidence="2" id="KW-1185">Reference proteome</keyword>
<protein>
    <recommendedName>
        <fullName evidence="3">XRE family transcriptional regulator</fullName>
    </recommendedName>
</protein>
<dbReference type="RefSeq" id="WP_002480056.1">
    <property type="nucleotide sequence ID" value="NZ_AXDY01000015.1"/>
</dbReference>